<dbReference type="InterPro" id="IPR011990">
    <property type="entry name" value="TPR-like_helical_dom_sf"/>
</dbReference>
<feature type="repeat" description="TPR" evidence="1">
    <location>
        <begin position="455"/>
        <end position="488"/>
    </location>
</feature>
<dbReference type="Gene3D" id="1.25.40.10">
    <property type="entry name" value="Tetratricopeptide repeat domain"/>
    <property type="match status" value="2"/>
</dbReference>
<proteinExistence type="predicted"/>
<reference evidence="3 4" key="1">
    <citation type="journal article" date="2019" name="Nat. Ecol. Evol.">
        <title>Megaphylogeny resolves global patterns of mushroom evolution.</title>
        <authorList>
            <person name="Varga T."/>
            <person name="Krizsan K."/>
            <person name="Foldi C."/>
            <person name="Dima B."/>
            <person name="Sanchez-Garcia M."/>
            <person name="Sanchez-Ramirez S."/>
            <person name="Szollosi G.J."/>
            <person name="Szarkandi J.G."/>
            <person name="Papp V."/>
            <person name="Albert L."/>
            <person name="Andreopoulos W."/>
            <person name="Angelini C."/>
            <person name="Antonin V."/>
            <person name="Barry K.W."/>
            <person name="Bougher N.L."/>
            <person name="Buchanan P."/>
            <person name="Buyck B."/>
            <person name="Bense V."/>
            <person name="Catcheside P."/>
            <person name="Chovatia M."/>
            <person name="Cooper J."/>
            <person name="Damon W."/>
            <person name="Desjardin D."/>
            <person name="Finy P."/>
            <person name="Geml J."/>
            <person name="Haridas S."/>
            <person name="Hughes K."/>
            <person name="Justo A."/>
            <person name="Karasinski D."/>
            <person name="Kautmanova I."/>
            <person name="Kiss B."/>
            <person name="Kocsube S."/>
            <person name="Kotiranta H."/>
            <person name="LaButti K.M."/>
            <person name="Lechner B.E."/>
            <person name="Liimatainen K."/>
            <person name="Lipzen A."/>
            <person name="Lukacs Z."/>
            <person name="Mihaltcheva S."/>
            <person name="Morgado L.N."/>
            <person name="Niskanen T."/>
            <person name="Noordeloos M.E."/>
            <person name="Ohm R.A."/>
            <person name="Ortiz-Santana B."/>
            <person name="Ovrebo C."/>
            <person name="Racz N."/>
            <person name="Riley R."/>
            <person name="Savchenko A."/>
            <person name="Shiryaev A."/>
            <person name="Soop K."/>
            <person name="Spirin V."/>
            <person name="Szebenyi C."/>
            <person name="Tomsovsky M."/>
            <person name="Tulloss R.E."/>
            <person name="Uehling J."/>
            <person name="Grigoriev I.V."/>
            <person name="Vagvolgyi C."/>
            <person name="Papp T."/>
            <person name="Martin F.M."/>
            <person name="Miettinen O."/>
            <person name="Hibbett D.S."/>
            <person name="Nagy L.G."/>
        </authorList>
    </citation>
    <scope>NUCLEOTIDE SEQUENCE [LARGE SCALE GENOMIC DNA]</scope>
    <source>
        <strain evidence="3 4">CBS 121175</strain>
    </source>
</reference>
<dbReference type="STRING" id="230819.A0A5C3KFB7"/>
<feature type="compositionally biased region" description="Low complexity" evidence="2">
    <location>
        <begin position="518"/>
        <end position="532"/>
    </location>
</feature>
<evidence type="ECO:0000256" key="2">
    <source>
        <dbReference type="SAM" id="MobiDB-lite"/>
    </source>
</evidence>
<dbReference type="SUPFAM" id="SSF48452">
    <property type="entry name" value="TPR-like"/>
    <property type="match status" value="1"/>
</dbReference>
<dbReference type="Proteomes" id="UP000307440">
    <property type="component" value="Unassembled WGS sequence"/>
</dbReference>
<organism evidence="3 4">
    <name type="scientific">Coprinopsis marcescibilis</name>
    <name type="common">Agaric fungus</name>
    <name type="synonym">Psathyrella marcescibilis</name>
    <dbReference type="NCBI Taxonomy" id="230819"/>
    <lineage>
        <taxon>Eukaryota</taxon>
        <taxon>Fungi</taxon>
        <taxon>Dikarya</taxon>
        <taxon>Basidiomycota</taxon>
        <taxon>Agaricomycotina</taxon>
        <taxon>Agaricomycetes</taxon>
        <taxon>Agaricomycetidae</taxon>
        <taxon>Agaricales</taxon>
        <taxon>Agaricineae</taxon>
        <taxon>Psathyrellaceae</taxon>
        <taxon>Coprinopsis</taxon>
    </lineage>
</organism>
<keyword evidence="4" id="KW-1185">Reference proteome</keyword>
<dbReference type="EMBL" id="ML210401">
    <property type="protein sequence ID" value="TFK18435.1"/>
    <property type="molecule type" value="Genomic_DNA"/>
</dbReference>
<dbReference type="InterPro" id="IPR019734">
    <property type="entry name" value="TPR_rpt"/>
</dbReference>
<dbReference type="PROSITE" id="PS50005">
    <property type="entry name" value="TPR"/>
    <property type="match status" value="1"/>
</dbReference>
<protein>
    <submittedName>
        <fullName evidence="3">Uncharacterized protein</fullName>
    </submittedName>
</protein>
<name>A0A5C3KFB7_COPMA</name>
<dbReference type="AlphaFoldDB" id="A0A5C3KFB7"/>
<keyword evidence="1" id="KW-0802">TPR repeat</keyword>
<feature type="region of interest" description="Disordered" evidence="2">
    <location>
        <begin position="513"/>
        <end position="578"/>
    </location>
</feature>
<evidence type="ECO:0000313" key="4">
    <source>
        <dbReference type="Proteomes" id="UP000307440"/>
    </source>
</evidence>
<evidence type="ECO:0000256" key="1">
    <source>
        <dbReference type="PROSITE-ProRule" id="PRU00339"/>
    </source>
</evidence>
<gene>
    <name evidence="3" type="ORF">FA15DRAFT_660676</name>
</gene>
<dbReference type="Pfam" id="PF13181">
    <property type="entry name" value="TPR_8"/>
    <property type="match status" value="1"/>
</dbReference>
<feature type="region of interest" description="Disordered" evidence="2">
    <location>
        <begin position="609"/>
        <end position="629"/>
    </location>
</feature>
<sequence>MVKPKASLPANTTGPMKRLDEIYSEILSKLPWSDVHFRDITIPPGSHPSSSHAVLLVIQKDLNQGNVPSLGFTSGDWDESKAIAGIPLLEREAMLPAHEHICSQRGPPPPLRPKTNISGNRILRLFNRPGNTPQIGHKTLQWCYGRNDISSSRAKLELGSSVPESSPVLATLRRYDESLTTIDEGLVIARKSAEGSAESQRVLAQLFYHRAISLTKLDRHDAALEAGSESIQDRLLVAANPDLELPLALALHSQAWTLAAHKRHKDAILFVDECIAYMRRPGQDPAVLVGSMRLYASCLWYTGQIDSALKHKRGVVEILGPAVIAQFCTLPTTPCVFASQAGGGFTKLYIPDSARSFTNSDTKTLSRFYSQLKDLDEQTYDPLLAHSLQQLVDELESNQLHPECVPATRGSLGRHAWSLTLVERHSDAIKCAEEAVTIYRRLLEEDGATVEPALAPALHRLARAYGECKRYEEAIPVLQEAVDVRKSQLEAPMVPTRDIDQETTTVLASSAIDAPHIDPSSDPVPQDQSSDAQSEDLDQPPLTNIGVPPAIPEQSAPEGGTGLVTPPSTPVQVQDSDAAPTDIVQGTESSAPPQLPDSGDVPVITAQVIPPIPDQPSQDNGAEPGPEQAVPPAVVDVPLQEEARQVVPTEVSDITVQLPEGNGAGEPLSPNHAPPCFEFDPSKREAYVGLGTSLHFLVVTSKRHSEALPLLEEAITIRWWLVDQTSELSTLLKDLASLWTIVFPACEG</sequence>
<accession>A0A5C3KFB7</accession>
<evidence type="ECO:0000313" key="3">
    <source>
        <dbReference type="EMBL" id="TFK18435.1"/>
    </source>
</evidence>